<dbReference type="CDD" id="cd06284">
    <property type="entry name" value="PBP1_LacI-like"/>
    <property type="match status" value="1"/>
</dbReference>
<feature type="domain" description="HTH lacI-type" evidence="5">
    <location>
        <begin position="9"/>
        <end position="63"/>
    </location>
</feature>
<dbReference type="CDD" id="cd01392">
    <property type="entry name" value="HTH_LacI"/>
    <property type="match status" value="1"/>
</dbReference>
<dbReference type="InterPro" id="IPR028082">
    <property type="entry name" value="Peripla_BP_I"/>
</dbReference>
<dbReference type="Pfam" id="PF00356">
    <property type="entry name" value="LacI"/>
    <property type="match status" value="1"/>
</dbReference>
<dbReference type="PRINTS" id="PR00036">
    <property type="entry name" value="HTHLACI"/>
</dbReference>
<dbReference type="Pfam" id="PF13377">
    <property type="entry name" value="Peripla_BP_3"/>
    <property type="match status" value="1"/>
</dbReference>
<evidence type="ECO:0000259" key="5">
    <source>
        <dbReference type="PROSITE" id="PS50932"/>
    </source>
</evidence>
<evidence type="ECO:0000313" key="7">
    <source>
        <dbReference type="Proteomes" id="UP000038011"/>
    </source>
</evidence>
<dbReference type="AlphaFoldDB" id="A0A0M9GNQ9"/>
<evidence type="ECO:0000256" key="1">
    <source>
        <dbReference type="ARBA" id="ARBA00022491"/>
    </source>
</evidence>
<dbReference type="InterPro" id="IPR000843">
    <property type="entry name" value="HTH_LacI"/>
</dbReference>
<keyword evidence="7" id="KW-1185">Reference proteome</keyword>
<dbReference type="PANTHER" id="PTHR30146:SF151">
    <property type="entry name" value="HTH-TYPE TRANSCRIPTIONAL REPRESSOR CYTR"/>
    <property type="match status" value="1"/>
</dbReference>
<keyword evidence="3" id="KW-0238">DNA-binding</keyword>
<dbReference type="STRING" id="1514904.SU32_05490"/>
<dbReference type="GO" id="GO:0003700">
    <property type="term" value="F:DNA-binding transcription factor activity"/>
    <property type="evidence" value="ECO:0007669"/>
    <property type="project" value="TreeGrafter"/>
</dbReference>
<gene>
    <name evidence="6" type="ORF">SU32_05490</name>
</gene>
<dbReference type="PROSITE" id="PS50932">
    <property type="entry name" value="HTH_LACI_2"/>
    <property type="match status" value="1"/>
</dbReference>
<sequence>MERISAKQATIEDVAKLAGVSIATVSRALHMPEKVSESTRKKVAAAIARTGYRANAMAQNLRMQRSKMVMVLARSISDSNFPGILTGLERVANERGYGLLIGSTEGNVELEENYTRFMASGMADGLILLTGSMPTGSWRQGPANMLPPMVSVSHPIDHADVSYVGVDNFSASKLAVEYLISLGHRRIAYISGPQGDAISELRHQGYCAALANAFDESSVWKVSGSGTSEGGRAAIERLFIKDSLPTAFFCYNDNTAIGAISAIQSRGLSVPKDFSVIGFDDIPFASNVTPSLTTIRQPRSQIGEMAMNHLLDNLPDRSIPIESALLHGDLIVRSSCAAPSTQF</sequence>
<dbReference type="PANTHER" id="PTHR30146">
    <property type="entry name" value="LACI-RELATED TRANSCRIPTIONAL REPRESSOR"/>
    <property type="match status" value="1"/>
</dbReference>
<dbReference type="Gene3D" id="3.40.50.2300">
    <property type="match status" value="2"/>
</dbReference>
<dbReference type="SUPFAM" id="SSF47413">
    <property type="entry name" value="lambda repressor-like DNA-binding domains"/>
    <property type="match status" value="1"/>
</dbReference>
<dbReference type="OrthoDB" id="8433438at2"/>
<name>A0A0M9GNQ9_9HYPH</name>
<keyword evidence="1" id="KW-0678">Repressor</keyword>
<protein>
    <submittedName>
        <fullName evidence="6">LacI family transcriptional regulator</fullName>
    </submittedName>
</protein>
<dbReference type="PROSITE" id="PS00356">
    <property type="entry name" value="HTH_LACI_1"/>
    <property type="match status" value="1"/>
</dbReference>
<dbReference type="InterPro" id="IPR010982">
    <property type="entry name" value="Lambda_DNA-bd_dom_sf"/>
</dbReference>
<dbReference type="Gene3D" id="1.10.260.40">
    <property type="entry name" value="lambda repressor-like DNA-binding domains"/>
    <property type="match status" value="1"/>
</dbReference>
<keyword evidence="4" id="KW-0804">Transcription</keyword>
<dbReference type="EMBL" id="JXMU01000007">
    <property type="protein sequence ID" value="KPB01829.1"/>
    <property type="molecule type" value="Genomic_DNA"/>
</dbReference>
<proteinExistence type="predicted"/>
<accession>A0A0M9GNQ9</accession>
<evidence type="ECO:0000313" key="6">
    <source>
        <dbReference type="EMBL" id="KPB01829.1"/>
    </source>
</evidence>
<dbReference type="SMART" id="SM00354">
    <property type="entry name" value="HTH_LACI"/>
    <property type="match status" value="1"/>
</dbReference>
<evidence type="ECO:0000256" key="2">
    <source>
        <dbReference type="ARBA" id="ARBA00023015"/>
    </source>
</evidence>
<dbReference type="GO" id="GO:0000976">
    <property type="term" value="F:transcription cis-regulatory region binding"/>
    <property type="evidence" value="ECO:0007669"/>
    <property type="project" value="TreeGrafter"/>
</dbReference>
<evidence type="ECO:0000256" key="3">
    <source>
        <dbReference type="ARBA" id="ARBA00023125"/>
    </source>
</evidence>
<organism evidence="6 7">
    <name type="scientific">Ahrensia marina</name>
    <dbReference type="NCBI Taxonomy" id="1514904"/>
    <lineage>
        <taxon>Bacteria</taxon>
        <taxon>Pseudomonadati</taxon>
        <taxon>Pseudomonadota</taxon>
        <taxon>Alphaproteobacteria</taxon>
        <taxon>Hyphomicrobiales</taxon>
        <taxon>Ahrensiaceae</taxon>
        <taxon>Ahrensia</taxon>
    </lineage>
</organism>
<dbReference type="RefSeq" id="WP_053998349.1">
    <property type="nucleotide sequence ID" value="NZ_JXMU01000007.1"/>
</dbReference>
<dbReference type="Proteomes" id="UP000038011">
    <property type="component" value="Unassembled WGS sequence"/>
</dbReference>
<reference evidence="6 7" key="1">
    <citation type="submission" date="2015-01" db="EMBL/GenBank/DDBJ databases">
        <title>Ahrensia donghaiensis sp. nov., a novel dimethylsulphoniopropionate-cleavage bacterium isolated from seawater and emended descriptions of the genus Ahrensia and Ahrensia kielensis.</title>
        <authorList>
            <person name="Liu J."/>
        </authorList>
    </citation>
    <scope>NUCLEOTIDE SEQUENCE [LARGE SCALE GENOMIC DNA]</scope>
    <source>
        <strain evidence="6 7">LZD062</strain>
    </source>
</reference>
<dbReference type="InterPro" id="IPR046335">
    <property type="entry name" value="LacI/GalR-like_sensor"/>
</dbReference>
<keyword evidence="2" id="KW-0805">Transcription regulation</keyword>
<dbReference type="PATRIC" id="fig|1514904.3.peg.3124"/>
<dbReference type="SUPFAM" id="SSF53822">
    <property type="entry name" value="Periplasmic binding protein-like I"/>
    <property type="match status" value="1"/>
</dbReference>
<evidence type="ECO:0000256" key="4">
    <source>
        <dbReference type="ARBA" id="ARBA00023163"/>
    </source>
</evidence>
<comment type="caution">
    <text evidence="6">The sequence shown here is derived from an EMBL/GenBank/DDBJ whole genome shotgun (WGS) entry which is preliminary data.</text>
</comment>